<dbReference type="PANTHER" id="PTHR43715:SF1">
    <property type="entry name" value="GDP-MANNOSE 4,6 DEHYDRATASE"/>
    <property type="match status" value="1"/>
</dbReference>
<dbReference type="EC" id="4.2.1.47" evidence="4"/>
<evidence type="ECO:0000256" key="4">
    <source>
        <dbReference type="ARBA" id="ARBA00011989"/>
    </source>
</evidence>
<name>I0AMG0_IGNAJ</name>
<evidence type="ECO:0000259" key="7">
    <source>
        <dbReference type="Pfam" id="PF16363"/>
    </source>
</evidence>
<dbReference type="KEGG" id="ial:IALB_2464"/>
<dbReference type="GO" id="GO:0008446">
    <property type="term" value="F:GDP-mannose 4,6-dehydratase activity"/>
    <property type="evidence" value="ECO:0007669"/>
    <property type="project" value="UniProtKB-EC"/>
</dbReference>
<dbReference type="InterPro" id="IPR036291">
    <property type="entry name" value="NAD(P)-bd_dom_sf"/>
</dbReference>
<comment type="function">
    <text evidence="6">Catalyzes the conversion of GDP-D-mannose to GDP-4-dehydro-6-deoxy-D-mannose.</text>
</comment>
<evidence type="ECO:0000256" key="3">
    <source>
        <dbReference type="ARBA" id="ARBA00009263"/>
    </source>
</evidence>
<dbReference type="CDD" id="cd05260">
    <property type="entry name" value="GDP_MD_SDR_e"/>
    <property type="match status" value="1"/>
</dbReference>
<dbReference type="Gene3D" id="3.40.50.720">
    <property type="entry name" value="NAD(P)-binding Rossmann-like Domain"/>
    <property type="match status" value="1"/>
</dbReference>
<dbReference type="Gene3D" id="3.90.25.10">
    <property type="entry name" value="UDP-galactose 4-epimerase, domain 1"/>
    <property type="match status" value="1"/>
</dbReference>
<comment type="catalytic activity">
    <reaction evidence="1">
        <text>GDP-alpha-D-mannose = GDP-4-dehydro-alpha-D-rhamnose + H2O</text>
        <dbReference type="Rhea" id="RHEA:23820"/>
        <dbReference type="ChEBI" id="CHEBI:15377"/>
        <dbReference type="ChEBI" id="CHEBI:57527"/>
        <dbReference type="ChEBI" id="CHEBI:57964"/>
        <dbReference type="EC" id="4.2.1.47"/>
    </reaction>
</comment>
<accession>I0AMG0</accession>
<gene>
    <name evidence="8" type="primary">gmd</name>
    <name evidence="8" type="ordered locus">IALB_2464</name>
</gene>
<sequence length="329" mass="37529">MKVAIITGITGQDGAYLSKFLLEKGYKVVGITRSINSSNLEGLDFLNILNEVELIEANVFDLSNIIRILEKYKPDEFYNLAAQSSVGLSFEQPIGTLEYNIISVANILEAIRIVGKGIKVYQSSSSEMFGNVPKYILPIEENFIIRPASPYAISKAAAHWISVNYREAYQIFVSSGILFNHESVLRRPNFVTKKIISGAIKIKAGKLDKLKLGNIAIKRDWGYAPNYVEAMWKMLNVKKPDDYIISTGEAHSLEEFVDKTFKYLNLDHNKFVITDTKLLRPVDLEIIYGNPTKAKTELGWNYQMSFDELITRLIEDEYRYLSWRKNKND</sequence>
<feature type="domain" description="NAD(P)-binding" evidence="7">
    <location>
        <begin position="5"/>
        <end position="312"/>
    </location>
</feature>
<evidence type="ECO:0000313" key="8">
    <source>
        <dbReference type="EMBL" id="AFH50167.1"/>
    </source>
</evidence>
<evidence type="ECO:0000256" key="1">
    <source>
        <dbReference type="ARBA" id="ARBA00000188"/>
    </source>
</evidence>
<keyword evidence="5" id="KW-0456">Lyase</keyword>
<dbReference type="eggNOG" id="COG1089">
    <property type="taxonomic scope" value="Bacteria"/>
</dbReference>
<protein>
    <recommendedName>
        <fullName evidence="4">GDP-mannose 4,6-dehydratase</fullName>
        <ecNumber evidence="4">4.2.1.47</ecNumber>
    </recommendedName>
</protein>
<evidence type="ECO:0000256" key="2">
    <source>
        <dbReference type="ARBA" id="ARBA00001937"/>
    </source>
</evidence>
<dbReference type="InterPro" id="IPR006368">
    <property type="entry name" value="GDP_Man_deHydtase"/>
</dbReference>
<dbReference type="InterPro" id="IPR016040">
    <property type="entry name" value="NAD(P)-bd_dom"/>
</dbReference>
<dbReference type="HOGENOM" id="CLU_007383_14_0_10"/>
<dbReference type="PANTHER" id="PTHR43715">
    <property type="entry name" value="GDP-MANNOSE 4,6-DEHYDRATASE"/>
    <property type="match status" value="1"/>
</dbReference>
<dbReference type="AlphaFoldDB" id="I0AMG0"/>
<evidence type="ECO:0000256" key="5">
    <source>
        <dbReference type="ARBA" id="ARBA00023239"/>
    </source>
</evidence>
<dbReference type="Proteomes" id="UP000007394">
    <property type="component" value="Chromosome"/>
</dbReference>
<dbReference type="EMBL" id="CP003418">
    <property type="protein sequence ID" value="AFH50167.1"/>
    <property type="molecule type" value="Genomic_DNA"/>
</dbReference>
<dbReference type="OrthoDB" id="9779041at2"/>
<keyword evidence="9" id="KW-1185">Reference proteome</keyword>
<dbReference type="PATRIC" id="fig|945713.3.peg.2474"/>
<organism evidence="8 9">
    <name type="scientific">Ignavibacterium album (strain DSM 19864 / JCM 16511 / NBRC 101810 / Mat9-16)</name>
    <dbReference type="NCBI Taxonomy" id="945713"/>
    <lineage>
        <taxon>Bacteria</taxon>
        <taxon>Pseudomonadati</taxon>
        <taxon>Ignavibacteriota</taxon>
        <taxon>Ignavibacteria</taxon>
        <taxon>Ignavibacteriales</taxon>
        <taxon>Ignavibacteriaceae</taxon>
        <taxon>Ignavibacterium</taxon>
    </lineage>
</organism>
<evidence type="ECO:0000256" key="6">
    <source>
        <dbReference type="ARBA" id="ARBA00059383"/>
    </source>
</evidence>
<dbReference type="Pfam" id="PF16363">
    <property type="entry name" value="GDP_Man_Dehyd"/>
    <property type="match status" value="1"/>
</dbReference>
<dbReference type="GO" id="GO:0042351">
    <property type="term" value="P:'de novo' GDP-L-fucose biosynthetic process"/>
    <property type="evidence" value="ECO:0007669"/>
    <property type="project" value="TreeGrafter"/>
</dbReference>
<dbReference type="FunFam" id="3.40.50.720:FF:000924">
    <property type="entry name" value="GDP-mannose 4,6 dehydratase"/>
    <property type="match status" value="1"/>
</dbReference>
<dbReference type="STRING" id="945713.IALB_2464"/>
<dbReference type="SUPFAM" id="SSF51735">
    <property type="entry name" value="NAD(P)-binding Rossmann-fold domains"/>
    <property type="match status" value="1"/>
</dbReference>
<dbReference type="RefSeq" id="WP_014561309.1">
    <property type="nucleotide sequence ID" value="NC_017464.1"/>
</dbReference>
<proteinExistence type="inferred from homology"/>
<evidence type="ECO:0000313" key="9">
    <source>
        <dbReference type="Proteomes" id="UP000007394"/>
    </source>
</evidence>
<comment type="similarity">
    <text evidence="3">Belongs to the NAD(P)-dependent epimerase/dehydratase family. GDP-mannose 4,6-dehydratase subfamily.</text>
</comment>
<reference evidence="8 9" key="1">
    <citation type="journal article" date="2012" name="Front. Microbiol.">
        <title>Complete genome of Ignavibacterium album, a metabolically versatile, flagellated, facultative anaerobe from the phylum Chlorobi.</title>
        <authorList>
            <person name="Liu Z."/>
            <person name="Frigaard N.-U."/>
            <person name="Vogl K."/>
            <person name="Iino T."/>
            <person name="Ohkuma M."/>
            <person name="Overmann J."/>
            <person name="Bryant D.A."/>
        </authorList>
    </citation>
    <scope>NUCLEOTIDE SEQUENCE [LARGE SCALE GENOMIC DNA]</scope>
    <source>
        <strain evidence="9">DSM 19864 / JCM 16511 / NBRC 101810 / Mat9-16</strain>
    </source>
</reference>
<comment type="cofactor">
    <cofactor evidence="2">
        <name>NADP(+)</name>
        <dbReference type="ChEBI" id="CHEBI:58349"/>
    </cofactor>
</comment>